<feature type="compositionally biased region" description="Basic and acidic residues" evidence="2">
    <location>
        <begin position="7"/>
        <end position="20"/>
    </location>
</feature>
<gene>
    <name evidence="3" type="ORF">EV209_0628</name>
</gene>
<evidence type="ECO:0000313" key="3">
    <source>
        <dbReference type="EMBL" id="RZT02509.1"/>
    </source>
</evidence>
<keyword evidence="4" id="KW-1185">Reference proteome</keyword>
<dbReference type="AlphaFoldDB" id="A0A4Q7PNH2"/>
<protein>
    <submittedName>
        <fullName evidence="3">Uncharacterized protein</fullName>
    </submittedName>
</protein>
<comment type="caution">
    <text evidence="3">The sequence shown here is derived from an EMBL/GenBank/DDBJ whole genome shotgun (WGS) entry which is preliminary data.</text>
</comment>
<proteinExistence type="predicted"/>
<dbReference type="Proteomes" id="UP000292927">
    <property type="component" value="Unassembled WGS sequence"/>
</dbReference>
<feature type="coiled-coil region" evidence="1">
    <location>
        <begin position="248"/>
        <end position="275"/>
    </location>
</feature>
<evidence type="ECO:0000256" key="1">
    <source>
        <dbReference type="SAM" id="Coils"/>
    </source>
</evidence>
<feature type="region of interest" description="Disordered" evidence="2">
    <location>
        <begin position="1"/>
        <end position="20"/>
    </location>
</feature>
<evidence type="ECO:0000313" key="4">
    <source>
        <dbReference type="Proteomes" id="UP000292927"/>
    </source>
</evidence>
<name>A0A4Q7PNH2_9FIRM</name>
<dbReference type="OrthoDB" id="2088413at2"/>
<evidence type="ECO:0000256" key="2">
    <source>
        <dbReference type="SAM" id="MobiDB-lite"/>
    </source>
</evidence>
<reference evidence="3 4" key="1">
    <citation type="submission" date="2019-02" db="EMBL/GenBank/DDBJ databases">
        <title>Genomic Encyclopedia of Type Strains, Phase IV (KMG-IV): sequencing the most valuable type-strain genomes for metagenomic binning, comparative biology and taxonomic classification.</title>
        <authorList>
            <person name="Goeker M."/>
        </authorList>
    </citation>
    <scope>NUCLEOTIDE SEQUENCE [LARGE SCALE GENOMIC DNA]</scope>
    <source>
        <strain evidence="3 4">DSM 29486</strain>
    </source>
</reference>
<dbReference type="EMBL" id="SGXF01000001">
    <property type="protein sequence ID" value="RZT02509.1"/>
    <property type="molecule type" value="Genomic_DNA"/>
</dbReference>
<sequence>MSGPKTSRYDLEKERRRQMEEQLRIRRATKAAQDRYRSLYGKNQRNLSELDRLLAKLEGLRAESGKGGAEAADFKEQGESLKRMLESGKRNLDDVPLEQLITENEKLEKTGKQIWSVLLQCRETVRYLGSELKQELTEEIAGGFETSFSGLGSDRKFKDNACEKKINDALKKIEEIDLSQEMQDKFDSLKKRAAGITSLEFLENFCSMQVYPFVEECEYYRDHWAEYEELLSRYHYLTEEVGEPAMIFHFSANTIKRLEQEIARLEEQEMDQKAQIYISEAIDEAMLELGYELVGERLVVKKNGKKFRNGLYHLEDGVGVNVTFSDSGQISMELGALDTDDRMPAESEAVELADDMRAFCCDYAELERKLAKKGIVTKRISALPPSAEYAQVINTTEYDLKRPLETYSKEKSRKKAVSANYLHREG</sequence>
<dbReference type="RefSeq" id="WP_130432952.1">
    <property type="nucleotide sequence ID" value="NZ_SGXF01000001.1"/>
</dbReference>
<keyword evidence="1" id="KW-0175">Coiled coil</keyword>
<organism evidence="3 4">
    <name type="scientific">Cuneatibacter caecimuris</name>
    <dbReference type="NCBI Taxonomy" id="1796618"/>
    <lineage>
        <taxon>Bacteria</taxon>
        <taxon>Bacillati</taxon>
        <taxon>Bacillota</taxon>
        <taxon>Clostridia</taxon>
        <taxon>Lachnospirales</taxon>
        <taxon>Lachnospiraceae</taxon>
        <taxon>Cuneatibacter</taxon>
    </lineage>
</organism>
<accession>A0A4Q7PNH2</accession>